<keyword evidence="1" id="KW-0812">Transmembrane</keyword>
<keyword evidence="1" id="KW-1133">Transmembrane helix</keyword>
<reference evidence="2 3" key="1">
    <citation type="journal article" date="2011" name="J. Bacteriol.">
        <title>Genome sequence of the mercury-methylating strain Desulfovibrio desulfuricans ND132.</title>
        <authorList>
            <person name="Brown S.D."/>
            <person name="Gilmour C.C."/>
            <person name="Kucken A.M."/>
            <person name="Wall J.D."/>
            <person name="Elias D.A."/>
            <person name="Brandt C.C."/>
            <person name="Podar M."/>
            <person name="Chertkov O."/>
            <person name="Held B."/>
            <person name="Bruce D.C."/>
            <person name="Detter J.C."/>
            <person name="Tapia R."/>
            <person name="Han C.S."/>
            <person name="Goodwin L.A."/>
            <person name="Cheng J.F."/>
            <person name="Pitluck S."/>
            <person name="Woyke T."/>
            <person name="Mikhailova N."/>
            <person name="Ivanova N.N."/>
            <person name="Han J."/>
            <person name="Lucas S."/>
            <person name="Lapidus A.L."/>
            <person name="Land M.L."/>
            <person name="Hauser L.J."/>
            <person name="Palumbo A.V."/>
        </authorList>
    </citation>
    <scope>NUCLEOTIDE SEQUENCE [LARGE SCALE GENOMIC DNA]</scope>
    <source>
        <strain evidence="2 3">ND132</strain>
    </source>
</reference>
<proteinExistence type="predicted"/>
<protein>
    <submittedName>
        <fullName evidence="2">Uncharacterized protein</fullName>
    </submittedName>
</protein>
<dbReference type="Proteomes" id="UP000007845">
    <property type="component" value="Chromosome"/>
</dbReference>
<dbReference type="KEGG" id="ddn:DND132_0683"/>
<gene>
    <name evidence="2" type="ORF">DND132_0683</name>
</gene>
<organism evidence="2 3">
    <name type="scientific">Pseudodesulfovibrio mercurii</name>
    <dbReference type="NCBI Taxonomy" id="641491"/>
    <lineage>
        <taxon>Bacteria</taxon>
        <taxon>Pseudomonadati</taxon>
        <taxon>Thermodesulfobacteriota</taxon>
        <taxon>Desulfovibrionia</taxon>
        <taxon>Desulfovibrionales</taxon>
        <taxon>Desulfovibrionaceae</taxon>
    </lineage>
</organism>
<feature type="transmembrane region" description="Helical" evidence="1">
    <location>
        <begin position="74"/>
        <end position="92"/>
    </location>
</feature>
<accession>F0JGM9</accession>
<evidence type="ECO:0000313" key="3">
    <source>
        <dbReference type="Proteomes" id="UP000007845"/>
    </source>
</evidence>
<dbReference type="HOGENOM" id="CLU_2368252_0_0_7"/>
<dbReference type="EMBL" id="CP003220">
    <property type="protein sequence ID" value="EGB13898.1"/>
    <property type="molecule type" value="Genomic_DNA"/>
</dbReference>
<name>F0JGM9_9BACT</name>
<dbReference type="OrthoDB" id="5460650at2"/>
<sequence length="95" mass="10112" precursor="true">MLKTLGMIAWIGCLMTLAWQGAAWAVTGSWPSITLMTVLGKLLGMDLLTLAGNLPLDVAAKAAYVLVTTEVAVFLWWSGVALFGLMFALGLLGRK</sequence>
<dbReference type="AlphaFoldDB" id="F0JGM9"/>
<keyword evidence="1" id="KW-0472">Membrane</keyword>
<dbReference type="STRING" id="641491.DND132_0683"/>
<evidence type="ECO:0000256" key="1">
    <source>
        <dbReference type="SAM" id="Phobius"/>
    </source>
</evidence>
<dbReference type="RefSeq" id="WP_014321326.1">
    <property type="nucleotide sequence ID" value="NC_016803.1"/>
</dbReference>
<dbReference type="eggNOG" id="ENOG50318AT">
    <property type="taxonomic scope" value="Bacteria"/>
</dbReference>
<evidence type="ECO:0000313" key="2">
    <source>
        <dbReference type="EMBL" id="EGB13898.1"/>
    </source>
</evidence>
<keyword evidence="3" id="KW-1185">Reference proteome</keyword>